<dbReference type="Proteomes" id="UP000571817">
    <property type="component" value="Unassembled WGS sequence"/>
</dbReference>
<keyword evidence="1" id="KW-1003">Cell membrane</keyword>
<comment type="function">
    <text evidence="1">Could be involved in insertion of integral membrane proteins into the membrane.</text>
</comment>
<keyword evidence="3" id="KW-1185">Reference proteome</keyword>
<gene>
    <name evidence="2" type="ORF">HNR15_003281</name>
</gene>
<dbReference type="PANTHER" id="PTHR33383">
    <property type="entry name" value="MEMBRANE PROTEIN INSERTION EFFICIENCY FACTOR-RELATED"/>
    <property type="match status" value="1"/>
</dbReference>
<evidence type="ECO:0000313" key="3">
    <source>
        <dbReference type="Proteomes" id="UP000571817"/>
    </source>
</evidence>
<keyword evidence="1" id="KW-0472">Membrane</keyword>
<dbReference type="AlphaFoldDB" id="A0A853DHT0"/>
<dbReference type="EMBL" id="JACCFW010000001">
    <property type="protein sequence ID" value="NYJ76318.1"/>
    <property type="molecule type" value="Genomic_DNA"/>
</dbReference>
<comment type="similarity">
    <text evidence="1">Belongs to the UPF0161 family.</text>
</comment>
<dbReference type="HAMAP" id="MF_00386">
    <property type="entry name" value="UPF0161_YidD"/>
    <property type="match status" value="1"/>
</dbReference>
<name>A0A853DHT0_9MICO</name>
<dbReference type="NCBIfam" id="TIGR00278">
    <property type="entry name" value="membrane protein insertion efficiency factor YidD"/>
    <property type="match status" value="1"/>
</dbReference>
<evidence type="ECO:0000256" key="1">
    <source>
        <dbReference type="HAMAP-Rule" id="MF_00386"/>
    </source>
</evidence>
<organism evidence="2 3">
    <name type="scientific">Allobranchiibius huperziae</name>
    <dbReference type="NCBI Taxonomy" id="1874116"/>
    <lineage>
        <taxon>Bacteria</taxon>
        <taxon>Bacillati</taxon>
        <taxon>Actinomycetota</taxon>
        <taxon>Actinomycetes</taxon>
        <taxon>Micrococcales</taxon>
        <taxon>Dermacoccaceae</taxon>
        <taxon>Allobranchiibius</taxon>
    </lineage>
</organism>
<protein>
    <recommendedName>
        <fullName evidence="1">Putative membrane protein insertion efficiency factor</fullName>
    </recommendedName>
</protein>
<accession>A0A853DHT0</accession>
<dbReference type="GO" id="GO:0005886">
    <property type="term" value="C:plasma membrane"/>
    <property type="evidence" value="ECO:0007669"/>
    <property type="project" value="UniProtKB-SubCell"/>
</dbReference>
<comment type="subcellular location">
    <subcellularLocation>
        <location evidence="1">Cell membrane</location>
        <topology evidence="1">Peripheral membrane protein</topology>
        <orientation evidence="1">Cytoplasmic side</orientation>
    </subcellularLocation>
</comment>
<dbReference type="PANTHER" id="PTHR33383:SF1">
    <property type="entry name" value="MEMBRANE PROTEIN INSERTION EFFICIENCY FACTOR-RELATED"/>
    <property type="match status" value="1"/>
</dbReference>
<reference evidence="2 3" key="1">
    <citation type="submission" date="2020-07" db="EMBL/GenBank/DDBJ databases">
        <title>Sequencing the genomes of 1000 actinobacteria strains.</title>
        <authorList>
            <person name="Klenk H.-P."/>
        </authorList>
    </citation>
    <scope>NUCLEOTIDE SEQUENCE [LARGE SCALE GENOMIC DNA]</scope>
    <source>
        <strain evidence="2 3">DSM 29531</strain>
    </source>
</reference>
<dbReference type="InterPro" id="IPR002696">
    <property type="entry name" value="Membr_insert_effic_factor_YidD"/>
</dbReference>
<dbReference type="RefSeq" id="WP_179483388.1">
    <property type="nucleotide sequence ID" value="NZ_JACCFW010000001.1"/>
</dbReference>
<proteinExistence type="inferred from homology"/>
<dbReference type="SMART" id="SM01234">
    <property type="entry name" value="Haemolytic"/>
    <property type="match status" value="1"/>
</dbReference>
<sequence>MSTLNRWLAAPLVLLVRLYQRWISPLFPPSCRFTPSCSAYAVTALTRFGPFKGSWLTARRLLRCHPWNPGGVDHVPPAKVSGDVHHAA</sequence>
<evidence type="ECO:0000313" key="2">
    <source>
        <dbReference type="EMBL" id="NYJ76318.1"/>
    </source>
</evidence>
<dbReference type="Pfam" id="PF01809">
    <property type="entry name" value="YidD"/>
    <property type="match status" value="1"/>
</dbReference>
<comment type="caution">
    <text evidence="2">The sequence shown here is derived from an EMBL/GenBank/DDBJ whole genome shotgun (WGS) entry which is preliminary data.</text>
</comment>